<dbReference type="EMBL" id="BMAW01127486">
    <property type="protein sequence ID" value="GFU21274.1"/>
    <property type="molecule type" value="Genomic_DNA"/>
</dbReference>
<name>A0A8X6QGR1_NEPPI</name>
<sequence length="114" mass="13282">MSGCSRIPTFFPPRLFIPYYMRVEKIVFVRANMVLSRSVPKSESKRQARRPFSTAGTRTTPFHFLPFQGEENTAPTLLEWRKNRYHSRSLEIKQNNIKIARDGSSSSRILYVPC</sequence>
<proteinExistence type="predicted"/>
<keyword evidence="3" id="KW-1185">Reference proteome</keyword>
<evidence type="ECO:0000313" key="3">
    <source>
        <dbReference type="Proteomes" id="UP000887013"/>
    </source>
</evidence>
<comment type="caution">
    <text evidence="2">The sequence shown here is derived from an EMBL/GenBank/DDBJ whole genome shotgun (WGS) entry which is preliminary data.</text>
</comment>
<organism evidence="2 3">
    <name type="scientific">Nephila pilipes</name>
    <name type="common">Giant wood spider</name>
    <name type="synonym">Nephila maculata</name>
    <dbReference type="NCBI Taxonomy" id="299642"/>
    <lineage>
        <taxon>Eukaryota</taxon>
        <taxon>Metazoa</taxon>
        <taxon>Ecdysozoa</taxon>
        <taxon>Arthropoda</taxon>
        <taxon>Chelicerata</taxon>
        <taxon>Arachnida</taxon>
        <taxon>Araneae</taxon>
        <taxon>Araneomorphae</taxon>
        <taxon>Entelegynae</taxon>
        <taxon>Araneoidea</taxon>
        <taxon>Nephilidae</taxon>
        <taxon>Nephila</taxon>
    </lineage>
</organism>
<dbReference type="AlphaFoldDB" id="A0A8X6QGR1"/>
<accession>A0A8X6QGR1</accession>
<feature type="region of interest" description="Disordered" evidence="1">
    <location>
        <begin position="39"/>
        <end position="62"/>
    </location>
</feature>
<evidence type="ECO:0000256" key="1">
    <source>
        <dbReference type="SAM" id="MobiDB-lite"/>
    </source>
</evidence>
<dbReference type="Proteomes" id="UP000887013">
    <property type="component" value="Unassembled WGS sequence"/>
</dbReference>
<evidence type="ECO:0000313" key="2">
    <source>
        <dbReference type="EMBL" id="GFU21274.1"/>
    </source>
</evidence>
<gene>
    <name evidence="2" type="ORF">NPIL_22371</name>
</gene>
<protein>
    <submittedName>
        <fullName evidence="2">Uncharacterized protein</fullName>
    </submittedName>
</protein>
<reference evidence="2" key="1">
    <citation type="submission" date="2020-08" db="EMBL/GenBank/DDBJ databases">
        <title>Multicomponent nature underlies the extraordinary mechanical properties of spider dragline silk.</title>
        <authorList>
            <person name="Kono N."/>
            <person name="Nakamura H."/>
            <person name="Mori M."/>
            <person name="Yoshida Y."/>
            <person name="Ohtoshi R."/>
            <person name="Malay A.D."/>
            <person name="Moran D.A.P."/>
            <person name="Tomita M."/>
            <person name="Numata K."/>
            <person name="Arakawa K."/>
        </authorList>
    </citation>
    <scope>NUCLEOTIDE SEQUENCE</scope>
</reference>